<dbReference type="SUPFAM" id="SSF51197">
    <property type="entry name" value="Clavaminate synthase-like"/>
    <property type="match status" value="1"/>
</dbReference>
<dbReference type="GO" id="GO:0035513">
    <property type="term" value="P:oxidative RNA demethylation"/>
    <property type="evidence" value="ECO:0007669"/>
    <property type="project" value="TreeGrafter"/>
</dbReference>
<keyword evidence="3" id="KW-0560">Oxidoreductase</keyword>
<gene>
    <name evidence="8" type="ORF">TCIL3000_4_140</name>
</gene>
<evidence type="ECO:0000256" key="2">
    <source>
        <dbReference type="ARBA" id="ARBA00022964"/>
    </source>
</evidence>
<feature type="binding site" evidence="5">
    <location>
        <position position="213"/>
    </location>
    <ligand>
        <name>Fe cation</name>
        <dbReference type="ChEBI" id="CHEBI:24875"/>
        <note>catalytic</note>
    </ligand>
</feature>
<dbReference type="GO" id="GO:0005737">
    <property type="term" value="C:cytoplasm"/>
    <property type="evidence" value="ECO:0007669"/>
    <property type="project" value="TreeGrafter"/>
</dbReference>
<accession>G0UKN2</accession>
<dbReference type="EMBL" id="HE575317">
    <property type="protein sequence ID" value="CCC89937.1"/>
    <property type="molecule type" value="Genomic_DNA"/>
</dbReference>
<evidence type="ECO:0000256" key="1">
    <source>
        <dbReference type="ARBA" id="ARBA00022723"/>
    </source>
</evidence>
<keyword evidence="1 5" id="KW-0479">Metal-binding</keyword>
<evidence type="ECO:0000256" key="3">
    <source>
        <dbReference type="ARBA" id="ARBA00023002"/>
    </source>
</evidence>
<dbReference type="VEuPathDB" id="TriTrypDB:TcIL3000_4_140"/>
<sequence>MQGAAYNECHGSTEPGSNCEGGEDTLTAFRQVEKKYKLYRYDRRASRHMNVPETDFSDVVDFRDVDRNTERNLSMISSEDRHEEGRVVKCWTFSGAPGVTFLPNFLTEEEQQQLCRAAILEYGDSGLHPNHLSTHAKEPRETTRYEPPMRWATVGFSYQWSSKSYSREKYSYFPQRLRDCVERITRLCGTSVPYEPQTSIVNYFPVGAMMMAHQDVSEEMLEQPLISMSLGCPCVFLMGTESRHDAPHAFWLRSGDVIVVTGASRTAYHGVPRVVDECPSYLAPKGSGEEEPSEDDDLYWRKHMLHMRININVRQVYPESCSFLFEGNV</sequence>
<dbReference type="PROSITE" id="PS51471">
    <property type="entry name" value="FE2OG_OXY"/>
    <property type="match status" value="1"/>
</dbReference>
<dbReference type="InterPro" id="IPR005123">
    <property type="entry name" value="Oxoglu/Fe-dep_dioxygenase_dom"/>
</dbReference>
<keyword evidence="4 5" id="KW-0408">Iron</keyword>
<keyword evidence="2" id="KW-0223">Dioxygenase</keyword>
<evidence type="ECO:0000313" key="8">
    <source>
        <dbReference type="EMBL" id="CCC89937.1"/>
    </source>
</evidence>
<feature type="region of interest" description="Disordered" evidence="6">
    <location>
        <begin position="1"/>
        <end position="22"/>
    </location>
</feature>
<organism evidence="8">
    <name type="scientific">Trypanosoma congolense (strain IL3000)</name>
    <dbReference type="NCBI Taxonomy" id="1068625"/>
    <lineage>
        <taxon>Eukaryota</taxon>
        <taxon>Discoba</taxon>
        <taxon>Euglenozoa</taxon>
        <taxon>Kinetoplastea</taxon>
        <taxon>Metakinetoplastina</taxon>
        <taxon>Trypanosomatida</taxon>
        <taxon>Trypanosomatidae</taxon>
        <taxon>Trypanosoma</taxon>
        <taxon>Nannomonas</taxon>
    </lineage>
</organism>
<evidence type="ECO:0000259" key="7">
    <source>
        <dbReference type="PROSITE" id="PS51471"/>
    </source>
</evidence>
<feature type="binding site" evidence="5">
    <location>
        <position position="215"/>
    </location>
    <ligand>
        <name>Fe cation</name>
        <dbReference type="ChEBI" id="CHEBI:24875"/>
        <note>catalytic</note>
    </ligand>
</feature>
<dbReference type="GO" id="GO:0008198">
    <property type="term" value="F:ferrous iron binding"/>
    <property type="evidence" value="ECO:0007669"/>
    <property type="project" value="TreeGrafter"/>
</dbReference>
<dbReference type="GO" id="GO:0035516">
    <property type="term" value="F:broad specificity oxidative DNA demethylase activity"/>
    <property type="evidence" value="ECO:0007669"/>
    <property type="project" value="TreeGrafter"/>
</dbReference>
<name>G0UKN2_TRYCI</name>
<dbReference type="Pfam" id="PF13532">
    <property type="entry name" value="2OG-FeII_Oxy_2"/>
    <property type="match status" value="1"/>
</dbReference>
<protein>
    <submittedName>
        <fullName evidence="8">Uncharacterized protein TCIL3000_4_140</fullName>
    </submittedName>
</protein>
<dbReference type="InterPro" id="IPR004574">
    <property type="entry name" value="Alkb"/>
</dbReference>
<comment type="cofactor">
    <cofactor evidence="5">
        <name>Fe(2+)</name>
        <dbReference type="ChEBI" id="CHEBI:29033"/>
    </cofactor>
    <text evidence="5">Binds 1 Fe(2+) ion per subunit.</text>
</comment>
<reference evidence="8" key="1">
    <citation type="journal article" date="2012" name="Proc. Natl. Acad. Sci. U.S.A.">
        <title>Antigenic diversity is generated by distinct evolutionary mechanisms in African trypanosome species.</title>
        <authorList>
            <person name="Jackson A.P."/>
            <person name="Berry A."/>
            <person name="Aslett M."/>
            <person name="Allison H.C."/>
            <person name="Burton P."/>
            <person name="Vavrova-Anderson J."/>
            <person name="Brown R."/>
            <person name="Browne H."/>
            <person name="Corton N."/>
            <person name="Hauser H."/>
            <person name="Gamble J."/>
            <person name="Gilderthorp R."/>
            <person name="Marcello L."/>
            <person name="McQuillan J."/>
            <person name="Otto T.D."/>
            <person name="Quail M.A."/>
            <person name="Sanders M.J."/>
            <person name="van Tonder A."/>
            <person name="Ginger M.L."/>
            <person name="Field M.C."/>
            <person name="Barry J.D."/>
            <person name="Hertz-Fowler C."/>
            <person name="Berriman M."/>
        </authorList>
    </citation>
    <scope>NUCLEOTIDE SEQUENCE</scope>
    <source>
        <strain evidence="8">IL3000</strain>
    </source>
</reference>
<dbReference type="AlphaFoldDB" id="G0UKN2"/>
<feature type="binding site" evidence="5">
    <location>
        <position position="269"/>
    </location>
    <ligand>
        <name>Fe cation</name>
        <dbReference type="ChEBI" id="CHEBI:24875"/>
        <note>catalytic</note>
    </ligand>
</feature>
<evidence type="ECO:0000256" key="5">
    <source>
        <dbReference type="PIRSR" id="PIRSR604574-2"/>
    </source>
</evidence>
<dbReference type="InterPro" id="IPR027450">
    <property type="entry name" value="AlkB-like"/>
</dbReference>
<dbReference type="GO" id="GO:0035515">
    <property type="term" value="F:oxidative RNA demethylase activity"/>
    <property type="evidence" value="ECO:0007669"/>
    <property type="project" value="TreeGrafter"/>
</dbReference>
<evidence type="ECO:0000256" key="4">
    <source>
        <dbReference type="ARBA" id="ARBA00023004"/>
    </source>
</evidence>
<evidence type="ECO:0000256" key="6">
    <source>
        <dbReference type="SAM" id="MobiDB-lite"/>
    </source>
</evidence>
<feature type="domain" description="Fe2OG dioxygenase" evidence="7">
    <location>
        <begin position="192"/>
        <end position="317"/>
    </location>
</feature>
<dbReference type="Gene3D" id="2.60.120.590">
    <property type="entry name" value="Alpha-ketoglutarate-dependent dioxygenase AlkB-like"/>
    <property type="match status" value="1"/>
</dbReference>
<dbReference type="PANTHER" id="PTHR16557:SF2">
    <property type="entry name" value="NUCLEIC ACID DIOXYGENASE ALKBH1"/>
    <property type="match status" value="1"/>
</dbReference>
<dbReference type="PANTHER" id="PTHR16557">
    <property type="entry name" value="ALKYLATED DNA REPAIR PROTEIN ALKB-RELATED"/>
    <property type="match status" value="1"/>
</dbReference>
<proteinExistence type="predicted"/>
<dbReference type="InterPro" id="IPR037151">
    <property type="entry name" value="AlkB-like_sf"/>
</dbReference>